<protein>
    <recommendedName>
        <fullName evidence="2">Xylanolytic transcriptional activator regulatory domain-containing protein</fullName>
    </recommendedName>
</protein>
<dbReference type="GO" id="GO:0003677">
    <property type="term" value="F:DNA binding"/>
    <property type="evidence" value="ECO:0007669"/>
    <property type="project" value="InterPro"/>
</dbReference>
<comment type="caution">
    <text evidence="3">The sequence shown here is derived from an EMBL/GenBank/DDBJ whole genome shotgun (WGS) entry which is preliminary data.</text>
</comment>
<dbReference type="AlphaFoldDB" id="A0AA35M0E1"/>
<evidence type="ECO:0000256" key="1">
    <source>
        <dbReference type="ARBA" id="ARBA00023242"/>
    </source>
</evidence>
<evidence type="ECO:0000259" key="2">
    <source>
        <dbReference type="Pfam" id="PF04082"/>
    </source>
</evidence>
<keyword evidence="4" id="KW-1185">Reference proteome</keyword>
<evidence type="ECO:0000313" key="4">
    <source>
        <dbReference type="Proteomes" id="UP001160390"/>
    </source>
</evidence>
<evidence type="ECO:0000313" key="3">
    <source>
        <dbReference type="EMBL" id="CAI6087894.1"/>
    </source>
</evidence>
<organism evidence="3 4">
    <name type="scientific">Clonostachys chloroleuca</name>
    <dbReference type="NCBI Taxonomy" id="1926264"/>
    <lineage>
        <taxon>Eukaryota</taxon>
        <taxon>Fungi</taxon>
        <taxon>Dikarya</taxon>
        <taxon>Ascomycota</taxon>
        <taxon>Pezizomycotina</taxon>
        <taxon>Sordariomycetes</taxon>
        <taxon>Hypocreomycetidae</taxon>
        <taxon>Hypocreales</taxon>
        <taxon>Bionectriaceae</taxon>
        <taxon>Clonostachys</taxon>
    </lineage>
</organism>
<dbReference type="Proteomes" id="UP001160390">
    <property type="component" value="Unassembled WGS sequence"/>
</dbReference>
<feature type="domain" description="Xylanolytic transcriptional activator regulatory" evidence="2">
    <location>
        <begin position="92"/>
        <end position="161"/>
    </location>
</feature>
<dbReference type="PANTHER" id="PTHR46910:SF11">
    <property type="entry name" value="ZN(2)-C6 FUNGAL-TYPE DOMAIN-CONTAINING PROTEIN"/>
    <property type="match status" value="1"/>
</dbReference>
<sequence length="192" mass="22041">METVEAKLLHLSAREDVEPVLHSFFSELNQFFPIFNPERYSRSTSLRDEASWAIINIIIALGLQTKPSALTAPSNLRDSTAYVANAQSVIDKLVFAKCHWFPTKDIEERNRLFWAAYILDRAVRMRVRDPYILRDHNFDVSPIESVHMGGANHDAAMFLDNAEFNYLSRPVHMSRLSSHLYCPQDSGKLSDR</sequence>
<accession>A0AA35M0E1</accession>
<proteinExistence type="predicted"/>
<dbReference type="GO" id="GO:0003700">
    <property type="term" value="F:DNA-binding transcription factor activity"/>
    <property type="evidence" value="ECO:0007669"/>
    <property type="project" value="InterPro"/>
</dbReference>
<keyword evidence="1" id="KW-0539">Nucleus</keyword>
<dbReference type="Pfam" id="PF04082">
    <property type="entry name" value="Fungal_trans"/>
    <property type="match status" value="1"/>
</dbReference>
<dbReference type="InterPro" id="IPR007219">
    <property type="entry name" value="XnlR_reg_dom"/>
</dbReference>
<dbReference type="GO" id="GO:0008270">
    <property type="term" value="F:zinc ion binding"/>
    <property type="evidence" value="ECO:0007669"/>
    <property type="project" value="InterPro"/>
</dbReference>
<dbReference type="InterPro" id="IPR050987">
    <property type="entry name" value="AtrR-like"/>
</dbReference>
<gene>
    <name evidence="3" type="ORF">CCHLO57077_00019146</name>
</gene>
<dbReference type="GO" id="GO:0006351">
    <property type="term" value="P:DNA-templated transcription"/>
    <property type="evidence" value="ECO:0007669"/>
    <property type="project" value="InterPro"/>
</dbReference>
<name>A0AA35M0E1_9HYPO</name>
<dbReference type="PANTHER" id="PTHR46910">
    <property type="entry name" value="TRANSCRIPTION FACTOR PDR1"/>
    <property type="match status" value="1"/>
</dbReference>
<dbReference type="CDD" id="cd12148">
    <property type="entry name" value="fungal_TF_MHR"/>
    <property type="match status" value="1"/>
</dbReference>
<reference evidence="3" key="1">
    <citation type="submission" date="2023-01" db="EMBL/GenBank/DDBJ databases">
        <authorList>
            <person name="Piombo E."/>
        </authorList>
    </citation>
    <scope>NUCLEOTIDE SEQUENCE</scope>
</reference>
<dbReference type="EMBL" id="CABFNP030000803">
    <property type="protein sequence ID" value="CAI6087894.1"/>
    <property type="molecule type" value="Genomic_DNA"/>
</dbReference>